<organism evidence="1 2">
    <name type="scientific">Lentibacillus populi</name>
    <dbReference type="NCBI Taxonomy" id="1827502"/>
    <lineage>
        <taxon>Bacteria</taxon>
        <taxon>Bacillati</taxon>
        <taxon>Bacillota</taxon>
        <taxon>Bacilli</taxon>
        <taxon>Bacillales</taxon>
        <taxon>Bacillaceae</taxon>
        <taxon>Lentibacillus</taxon>
    </lineage>
</organism>
<evidence type="ECO:0000313" key="2">
    <source>
        <dbReference type="Proteomes" id="UP000621492"/>
    </source>
</evidence>
<comment type="caution">
    <text evidence="1">The sequence shown here is derived from an EMBL/GenBank/DDBJ whole genome shotgun (WGS) entry which is preliminary data.</text>
</comment>
<dbReference type="Pfam" id="PF08863">
    <property type="entry name" value="YolD"/>
    <property type="match status" value="1"/>
</dbReference>
<reference evidence="1" key="1">
    <citation type="journal article" date="2014" name="Int. J. Syst. Evol. Microbiol.">
        <title>Complete genome sequence of Corynebacterium casei LMG S-19264T (=DSM 44701T), isolated from a smear-ripened cheese.</title>
        <authorList>
            <consortium name="US DOE Joint Genome Institute (JGI-PGF)"/>
            <person name="Walter F."/>
            <person name="Albersmeier A."/>
            <person name="Kalinowski J."/>
            <person name="Ruckert C."/>
        </authorList>
    </citation>
    <scope>NUCLEOTIDE SEQUENCE</scope>
    <source>
        <strain evidence="1">CGMCC 1.15454</strain>
    </source>
</reference>
<sequence length="104" mass="12416">MAHDRGSIKWTSLMIPEHVELLKRTWEELERKQKPMIDEQRQEEINVKLQMALKDALTVEIQYFENHDYHKVKGKIGNIDLQNKHIKIVDHCLPLENIIDVYVD</sequence>
<dbReference type="Proteomes" id="UP000621492">
    <property type="component" value="Unassembled WGS sequence"/>
</dbReference>
<dbReference type="PANTHER" id="PTHR40051:SF1">
    <property type="entry name" value="YOLD-LIKE FAMILY PROTEIN"/>
    <property type="match status" value="1"/>
</dbReference>
<accession>A0A9W5X785</accession>
<proteinExistence type="predicted"/>
<name>A0A9W5X785_9BACI</name>
<evidence type="ECO:0008006" key="3">
    <source>
        <dbReference type="Google" id="ProtNLM"/>
    </source>
</evidence>
<dbReference type="RefSeq" id="WP_088049390.1">
    <property type="nucleotide sequence ID" value="NZ_BMJD01000049.1"/>
</dbReference>
<protein>
    <recommendedName>
        <fullName evidence="3">YolD-like family protein</fullName>
    </recommendedName>
</protein>
<dbReference type="InterPro" id="IPR014962">
    <property type="entry name" value="YolD"/>
</dbReference>
<gene>
    <name evidence="1" type="primary">yolD</name>
    <name evidence="1" type="ORF">GCM10011409_39730</name>
</gene>
<dbReference type="AlphaFoldDB" id="A0A9W5X785"/>
<keyword evidence="2" id="KW-1185">Reference proteome</keyword>
<dbReference type="PANTHER" id="PTHR40051">
    <property type="entry name" value="IG HYPOTHETICAL 15966"/>
    <property type="match status" value="1"/>
</dbReference>
<evidence type="ECO:0000313" key="1">
    <source>
        <dbReference type="EMBL" id="GGB58302.1"/>
    </source>
</evidence>
<dbReference type="EMBL" id="BMJD01000049">
    <property type="protein sequence ID" value="GGB58302.1"/>
    <property type="molecule type" value="Genomic_DNA"/>
</dbReference>
<reference evidence="1" key="2">
    <citation type="submission" date="2020-09" db="EMBL/GenBank/DDBJ databases">
        <authorList>
            <person name="Sun Q."/>
            <person name="Zhou Y."/>
        </authorList>
    </citation>
    <scope>NUCLEOTIDE SEQUENCE</scope>
    <source>
        <strain evidence="1">CGMCC 1.15454</strain>
    </source>
</reference>